<evidence type="ECO:0000313" key="7">
    <source>
        <dbReference type="EMBL" id="RHZ98243.1"/>
    </source>
</evidence>
<evidence type="ECO:0000256" key="4">
    <source>
        <dbReference type="ARBA" id="ARBA00023027"/>
    </source>
</evidence>
<feature type="domain" description="Alcohol dehydrogenase iron-type/glycerol dehydrogenase GldA" evidence="5">
    <location>
        <begin position="9"/>
        <end position="176"/>
    </location>
</feature>
<evidence type="ECO:0000256" key="3">
    <source>
        <dbReference type="ARBA" id="ARBA00023002"/>
    </source>
</evidence>
<evidence type="ECO:0000256" key="1">
    <source>
        <dbReference type="ARBA" id="ARBA00001962"/>
    </source>
</evidence>
<proteinExistence type="inferred from homology"/>
<feature type="domain" description="Fe-containing alcohol dehydrogenase-like C-terminal" evidence="6">
    <location>
        <begin position="187"/>
        <end position="377"/>
    </location>
</feature>
<keyword evidence="3" id="KW-0560">Oxidoreductase</keyword>
<protein>
    <submittedName>
        <fullName evidence="7">Iron-containing alcohol dehydrogenase</fullName>
    </submittedName>
</protein>
<dbReference type="CDD" id="cd08183">
    <property type="entry name" value="Fe-ADH-like"/>
    <property type="match status" value="1"/>
</dbReference>
<dbReference type="Gene3D" id="1.20.1090.10">
    <property type="entry name" value="Dehydroquinate synthase-like - alpha domain"/>
    <property type="match status" value="1"/>
</dbReference>
<dbReference type="PANTHER" id="PTHR11496">
    <property type="entry name" value="ALCOHOL DEHYDROGENASE"/>
    <property type="match status" value="1"/>
</dbReference>
<dbReference type="Pfam" id="PF25137">
    <property type="entry name" value="ADH_Fe_C"/>
    <property type="match status" value="1"/>
</dbReference>
<accession>A0AAX1UQM2</accession>
<dbReference type="Gene3D" id="3.40.50.1970">
    <property type="match status" value="1"/>
</dbReference>
<dbReference type="InterPro" id="IPR056798">
    <property type="entry name" value="ADH_Fe_C"/>
</dbReference>
<evidence type="ECO:0000259" key="5">
    <source>
        <dbReference type="Pfam" id="PF00465"/>
    </source>
</evidence>
<dbReference type="PANTHER" id="PTHR11496:SF102">
    <property type="entry name" value="ALCOHOL DEHYDROGENASE 4"/>
    <property type="match status" value="1"/>
</dbReference>
<name>A0AAX1UQM2_CERSP</name>
<reference evidence="7 8" key="1">
    <citation type="submission" date="2018-08" db="EMBL/GenBank/DDBJ databases">
        <title>Draft genome sequence of Rhodobacter sphaeroides FY.</title>
        <authorList>
            <person name="Rayyan A."/>
            <person name="Meyer T.E."/>
            <person name="Kyndt J.A."/>
        </authorList>
    </citation>
    <scope>NUCLEOTIDE SEQUENCE [LARGE SCALE GENOMIC DNA]</scope>
    <source>
        <strain evidence="7 8">FY</strain>
    </source>
</reference>
<sequence>MTPFGIAAPGRILFGRGEARQAAGLIAGLGRRVLLVHGRDPGRAAWLCKALEAEGAEVLGVGCPSEPDLAMLEAGLADARPFAPQVVAGLGGGAALDLAKALAALVPATEGPMAHLEVVGRGLPLTAPPLPFVALPTTAGTGAEATRNAVIGVPEHGRKVSLRDARMLARIALVDPALTDGCPRAVTLASGLDAVTQVIEPYVSARATPFTDAITRPAIGEGLAALRRLMRGEDGAARDKIAWVSLSGGLALANGGLGAVHGLAGVIGGLAGAPHGAICGALLAPILRANLTASAPGSTARARLTEVCGLIGGVLGAPPAEAPEALADWVRQAGLPRLADMGLDPADHAAVAEASLASSSMKGNPVGLAPSALVAAMRAA</sequence>
<evidence type="ECO:0000259" key="6">
    <source>
        <dbReference type="Pfam" id="PF25137"/>
    </source>
</evidence>
<dbReference type="InterPro" id="IPR018211">
    <property type="entry name" value="ADH_Fe_CS"/>
</dbReference>
<comment type="cofactor">
    <cofactor evidence="1">
        <name>Fe cation</name>
        <dbReference type="ChEBI" id="CHEBI:24875"/>
    </cofactor>
</comment>
<dbReference type="GO" id="GO:0004022">
    <property type="term" value="F:alcohol dehydrogenase (NAD+) activity"/>
    <property type="evidence" value="ECO:0007669"/>
    <property type="project" value="TreeGrafter"/>
</dbReference>
<dbReference type="AlphaFoldDB" id="A0AAX1UQM2"/>
<evidence type="ECO:0000256" key="2">
    <source>
        <dbReference type="ARBA" id="ARBA00007358"/>
    </source>
</evidence>
<keyword evidence="4" id="KW-0520">NAD</keyword>
<dbReference type="RefSeq" id="WP_118999297.1">
    <property type="nucleotide sequence ID" value="NZ_QWGP01000002.1"/>
</dbReference>
<evidence type="ECO:0000313" key="8">
    <source>
        <dbReference type="Proteomes" id="UP000266305"/>
    </source>
</evidence>
<comment type="similarity">
    <text evidence="2">Belongs to the iron-containing alcohol dehydrogenase family.</text>
</comment>
<dbReference type="InterPro" id="IPR001670">
    <property type="entry name" value="ADH_Fe/GldA"/>
</dbReference>
<dbReference type="Pfam" id="PF00465">
    <property type="entry name" value="Fe-ADH"/>
    <property type="match status" value="1"/>
</dbReference>
<organism evidence="7 8">
    <name type="scientific">Cereibacter sphaeroides</name>
    <name type="common">Rhodobacter sphaeroides</name>
    <dbReference type="NCBI Taxonomy" id="1063"/>
    <lineage>
        <taxon>Bacteria</taxon>
        <taxon>Pseudomonadati</taxon>
        <taxon>Pseudomonadota</taxon>
        <taxon>Alphaproteobacteria</taxon>
        <taxon>Rhodobacterales</taxon>
        <taxon>Paracoccaceae</taxon>
        <taxon>Cereibacter</taxon>
    </lineage>
</organism>
<dbReference type="EMBL" id="QWGP01000002">
    <property type="protein sequence ID" value="RHZ98243.1"/>
    <property type="molecule type" value="Genomic_DNA"/>
</dbReference>
<dbReference type="GO" id="GO:0046872">
    <property type="term" value="F:metal ion binding"/>
    <property type="evidence" value="ECO:0007669"/>
    <property type="project" value="InterPro"/>
</dbReference>
<dbReference type="InterPro" id="IPR039697">
    <property type="entry name" value="Alcohol_dehydrogenase_Fe"/>
</dbReference>
<dbReference type="Proteomes" id="UP000266305">
    <property type="component" value="Unassembled WGS sequence"/>
</dbReference>
<gene>
    <name evidence="7" type="ORF">D1114_03215</name>
</gene>
<dbReference type="SUPFAM" id="SSF56796">
    <property type="entry name" value="Dehydroquinate synthase-like"/>
    <property type="match status" value="1"/>
</dbReference>
<comment type="caution">
    <text evidence="7">The sequence shown here is derived from an EMBL/GenBank/DDBJ whole genome shotgun (WGS) entry which is preliminary data.</text>
</comment>
<dbReference type="PROSITE" id="PS00913">
    <property type="entry name" value="ADH_IRON_1"/>
    <property type="match status" value="1"/>
</dbReference>